<organism evidence="1 2">
    <name type="scientific">Macaca fascicularis</name>
    <name type="common">Crab-eating macaque</name>
    <name type="synonym">Cynomolgus monkey</name>
    <dbReference type="NCBI Taxonomy" id="9541"/>
    <lineage>
        <taxon>Eukaryota</taxon>
        <taxon>Metazoa</taxon>
        <taxon>Chordata</taxon>
        <taxon>Craniata</taxon>
        <taxon>Vertebrata</taxon>
        <taxon>Euteleostomi</taxon>
        <taxon>Mammalia</taxon>
        <taxon>Eutheria</taxon>
        <taxon>Euarchontoglires</taxon>
        <taxon>Primates</taxon>
        <taxon>Haplorrhini</taxon>
        <taxon>Catarrhini</taxon>
        <taxon>Cercopithecidae</taxon>
        <taxon>Cercopithecinae</taxon>
        <taxon>Macaca</taxon>
    </lineage>
</organism>
<reference evidence="1 2" key="1">
    <citation type="submission" date="2013-03" db="EMBL/GenBank/DDBJ databases">
        <authorList>
            <person name="Warren W."/>
            <person name="Wilson R.K."/>
        </authorList>
    </citation>
    <scope>NUCLEOTIDE SEQUENCE</scope>
</reference>
<name>A0A7N9C9G3_MACFA</name>
<dbReference type="Ensembl" id="ENSMFAT00000076471.1">
    <property type="protein sequence ID" value="ENSMFAP00000048321.1"/>
    <property type="gene ID" value="ENSMFAG00000051467.1"/>
</dbReference>
<dbReference type="PANTHER" id="PTHR12138">
    <property type="entry name" value="PRIMATE-EXPANDED PROTEIN FAMILY"/>
    <property type="match status" value="1"/>
</dbReference>
<reference evidence="1" key="2">
    <citation type="submission" date="2025-08" db="UniProtKB">
        <authorList>
            <consortium name="Ensembl"/>
        </authorList>
    </citation>
    <scope>IDENTIFICATION</scope>
</reference>
<keyword evidence="2" id="KW-1185">Reference proteome</keyword>
<dbReference type="GeneTree" id="ENSGT00940000163505"/>
<evidence type="ECO:0000313" key="1">
    <source>
        <dbReference type="Ensembl" id="ENSMFAP00000048321.1"/>
    </source>
</evidence>
<protein>
    <submittedName>
        <fullName evidence="1">Uncharacterized protein</fullName>
    </submittedName>
</protein>
<proteinExistence type="predicted"/>
<dbReference type="Proteomes" id="UP000233100">
    <property type="component" value="Chromosome 3"/>
</dbReference>
<accession>A0A7N9C9G3</accession>
<dbReference type="AlphaFoldDB" id="A0A7N9C9G3"/>
<dbReference type="PANTHER" id="PTHR12138:SF75">
    <property type="entry name" value="SECRETED PROTEIN"/>
    <property type="match status" value="1"/>
</dbReference>
<reference evidence="1" key="3">
    <citation type="submission" date="2025-09" db="UniProtKB">
        <authorList>
            <consortium name="Ensembl"/>
        </authorList>
    </citation>
    <scope>IDENTIFICATION</scope>
</reference>
<evidence type="ECO:0000313" key="2">
    <source>
        <dbReference type="Proteomes" id="UP000233100"/>
    </source>
</evidence>
<sequence>MAHLVQPIFCVLCKSDTTSSSSSTKPLHFMVEAATHFSGTSALQRGFFFFLRWSLARSPRLECSGAILAHCKLYLPGSCHLPASVSQVAGTTGACYHAQLIFYIRDRVSPC</sequence>